<keyword evidence="7" id="KW-0804">Transcription</keyword>
<feature type="compositionally biased region" description="Polar residues" evidence="8">
    <location>
        <begin position="889"/>
        <end position="898"/>
    </location>
</feature>
<organism evidence="11 12">
    <name type="scientific">Salix dunnii</name>
    <dbReference type="NCBI Taxonomy" id="1413687"/>
    <lineage>
        <taxon>Eukaryota</taxon>
        <taxon>Viridiplantae</taxon>
        <taxon>Streptophyta</taxon>
        <taxon>Embryophyta</taxon>
        <taxon>Tracheophyta</taxon>
        <taxon>Spermatophyta</taxon>
        <taxon>Magnoliopsida</taxon>
        <taxon>eudicotyledons</taxon>
        <taxon>Gunneridae</taxon>
        <taxon>Pentapetalae</taxon>
        <taxon>rosids</taxon>
        <taxon>fabids</taxon>
        <taxon>Malpighiales</taxon>
        <taxon>Salicaceae</taxon>
        <taxon>Saliceae</taxon>
        <taxon>Salix</taxon>
    </lineage>
</organism>
<dbReference type="InterPro" id="IPR057540">
    <property type="entry name" value="Znf_SUZ12"/>
</dbReference>
<evidence type="ECO:0000256" key="4">
    <source>
        <dbReference type="ARBA" id="ARBA00022833"/>
    </source>
</evidence>
<sequence>MDHAAFFRGLTRQSTELEKKKVTATVNIGKQGKEFVTEKMCHQNCDVEHLSIEEAIAADESLLIYCKPVELYNILRRRAQDNPSFLRRCLRYKIKERHKKRLRDGIVIFNYKDYKNMLRKTEATEDFSCPFCLMQCLSFKGLRYHLCSSHDLFNFDFWVTEEYQAVTVSVNIDRFISETIADGIEQRQQTFFFWWSLHIYIKILALSKPQMRKSKNLDQNAKKVSIKFLELNSSKLATEGMDNGFLGKEEGENASKSSSSEKDLHNMRDGAENYGSECPTATELMERVASSFSIPGVSIAQAQSSVDPECVKSQSGSEPSLPPALHPAKARKLTVERSDPKSRALLQKRQFYHSHRVQPMALEQVMSDRDSEDEVDDDIADFEDRRMLDDFVDVSKDEKQLMHLWNSFVRKQRVLADGHIPWACEAFSKLHAQELVISPALFWCWRLFMIKLWNHGLLDASTMNNCNMILERCRDEGSDAAKKPPDIRNWFPSYQYESFVLDTYDVFGGSIHKEIDFECLKDACLCIEEGSKGKEIISCDATRIDNNRSDDTQHEDLSFNKMPDSLCSLSLLSEPPDVRNWFPSYEYESPVLDTAEYFNESVIEESEGEKDGFAIEEGKKRREEKAGDLSNSGNNNEIRAEEKPSSYGFIKCKSSFGDVCDNKPLSKVPDSSESSTFLSEPPDIRNWFPSYVYESPVLGESIGFLHGITEREGDGFATQDSKRDKETDLWKLGQDRSSEEIEHSNRFLKLNSSLGNHKQEKSLNNDSPSQDTRDVEKEGSSILDNLHHEGELGMEDESFLNHSIVPAEDVEKPSLRLEVPPFKQPHKQNLVQEVGFTSVTSTVRSSDKSATKLNYRKDSAENLDKARTEIDLVSPRGNVKFARGAGVFSMSQSTNGRSNNKENEGKEVQGNGFVTRKSRNVENCLNSRQQQILSECSKGRGMTSRDDEKDAAVKRKVLSEVSNLEQPDGIGVTGKWKCPQKSKPNLGPPMKQLRLERWVHRL</sequence>
<dbReference type="EMBL" id="JADGMS010000003">
    <property type="protein sequence ID" value="KAF9685440.1"/>
    <property type="molecule type" value="Genomic_DNA"/>
</dbReference>
<dbReference type="GO" id="GO:0008270">
    <property type="term" value="F:zinc ion binding"/>
    <property type="evidence" value="ECO:0007669"/>
    <property type="project" value="UniProtKB-KW"/>
</dbReference>
<feature type="region of interest" description="Disordered" evidence="8">
    <location>
        <begin position="608"/>
        <end position="640"/>
    </location>
</feature>
<evidence type="ECO:0000256" key="2">
    <source>
        <dbReference type="ARBA" id="ARBA00022723"/>
    </source>
</evidence>
<dbReference type="OrthoDB" id="1847229at2759"/>
<evidence type="ECO:0008006" key="13">
    <source>
        <dbReference type="Google" id="ProtNLM"/>
    </source>
</evidence>
<dbReference type="PANTHER" id="PTHR22597:SF0">
    <property type="entry name" value="POLYCOMB PROTEIN SUZ12"/>
    <property type="match status" value="1"/>
</dbReference>
<keyword evidence="12" id="KW-1185">Reference proteome</keyword>
<dbReference type="InterPro" id="IPR019135">
    <property type="entry name" value="Polycomb_protein_VEFS-Box"/>
</dbReference>
<proteinExistence type="inferred from homology"/>
<feature type="compositionally biased region" description="Basic and acidic residues" evidence="8">
    <location>
        <begin position="247"/>
        <end position="271"/>
    </location>
</feature>
<comment type="caution">
    <text evidence="11">The sequence shown here is derived from an EMBL/GenBank/DDBJ whole genome shotgun (WGS) entry which is preliminary data.</text>
</comment>
<evidence type="ECO:0000256" key="5">
    <source>
        <dbReference type="ARBA" id="ARBA00022853"/>
    </source>
</evidence>
<dbReference type="GO" id="GO:0031490">
    <property type="term" value="F:chromatin DNA binding"/>
    <property type="evidence" value="ECO:0007669"/>
    <property type="project" value="TreeGrafter"/>
</dbReference>
<dbReference type="Pfam" id="PF09733">
    <property type="entry name" value="VEFS-Box"/>
    <property type="match status" value="1"/>
</dbReference>
<dbReference type="GO" id="GO:0006325">
    <property type="term" value="P:chromatin organization"/>
    <property type="evidence" value="ECO:0007669"/>
    <property type="project" value="UniProtKB-KW"/>
</dbReference>
<feature type="compositionally biased region" description="Basic and acidic residues" evidence="8">
    <location>
        <begin position="609"/>
        <end position="627"/>
    </location>
</feature>
<evidence type="ECO:0000259" key="10">
    <source>
        <dbReference type="Pfam" id="PF23320"/>
    </source>
</evidence>
<evidence type="ECO:0000259" key="9">
    <source>
        <dbReference type="Pfam" id="PF09733"/>
    </source>
</evidence>
<evidence type="ECO:0000256" key="6">
    <source>
        <dbReference type="ARBA" id="ARBA00023015"/>
    </source>
</evidence>
<feature type="compositionally biased region" description="Polar residues" evidence="8">
    <location>
        <begin position="308"/>
        <end position="318"/>
    </location>
</feature>
<gene>
    <name evidence="11" type="ORF">SADUNF_Sadunf03G0054800</name>
</gene>
<feature type="region of interest" description="Disordered" evidence="8">
    <location>
        <begin position="308"/>
        <end position="339"/>
    </location>
</feature>
<dbReference type="AlphaFoldDB" id="A0A835K957"/>
<keyword evidence="6" id="KW-0805">Transcription regulation</keyword>
<feature type="region of interest" description="Disordered" evidence="8">
    <location>
        <begin position="969"/>
        <end position="992"/>
    </location>
</feature>
<feature type="region of interest" description="Disordered" evidence="8">
    <location>
        <begin position="242"/>
        <end position="277"/>
    </location>
</feature>
<accession>A0A835K957</accession>
<keyword evidence="4" id="KW-0862">Zinc</keyword>
<evidence type="ECO:0000256" key="8">
    <source>
        <dbReference type="SAM" id="MobiDB-lite"/>
    </source>
</evidence>
<comment type="similarity">
    <text evidence="1">Belongs to the VEFS (VRN2-EMF2-FIS2-SU(Z)12) family.</text>
</comment>
<keyword evidence="2" id="KW-0479">Metal-binding</keyword>
<dbReference type="CDD" id="cd21553">
    <property type="entry name" value="VEFS-box_EMF2-like"/>
    <property type="match status" value="1"/>
</dbReference>
<feature type="region of interest" description="Disordered" evidence="8">
    <location>
        <begin position="889"/>
        <end position="914"/>
    </location>
</feature>
<feature type="region of interest" description="Disordered" evidence="8">
    <location>
        <begin position="751"/>
        <end position="778"/>
    </location>
</feature>
<name>A0A835K957_9ROSI</name>
<evidence type="ECO:0000256" key="7">
    <source>
        <dbReference type="ARBA" id="ARBA00023163"/>
    </source>
</evidence>
<feature type="domain" description="Polycomb protein VEFS-Box" evidence="9">
    <location>
        <begin position="344"/>
        <end position="463"/>
    </location>
</feature>
<dbReference type="GO" id="GO:0005634">
    <property type="term" value="C:nucleus"/>
    <property type="evidence" value="ECO:0007669"/>
    <property type="project" value="TreeGrafter"/>
</dbReference>
<dbReference type="Proteomes" id="UP000657918">
    <property type="component" value="Unassembled WGS sequence"/>
</dbReference>
<keyword evidence="5" id="KW-0156">Chromatin regulator</keyword>
<dbReference type="PANTHER" id="PTHR22597">
    <property type="entry name" value="POLYCOMB GROUP PROTEIN"/>
    <property type="match status" value="1"/>
</dbReference>
<evidence type="ECO:0000256" key="3">
    <source>
        <dbReference type="ARBA" id="ARBA00022771"/>
    </source>
</evidence>
<reference evidence="11 12" key="1">
    <citation type="submission" date="2020-10" db="EMBL/GenBank/DDBJ databases">
        <title>Plant Genome Project.</title>
        <authorList>
            <person name="Zhang R.-G."/>
        </authorList>
    </citation>
    <scope>NUCLEOTIDE SEQUENCE [LARGE SCALE GENOMIC DNA]</scope>
    <source>
        <strain evidence="11">FAFU-HL-1</strain>
        <tissue evidence="11">Leaf</tissue>
    </source>
</reference>
<protein>
    <recommendedName>
        <fullName evidence="13">Polycomb protein VEFS-Box domain-containing protein</fullName>
    </recommendedName>
</protein>
<dbReference type="Pfam" id="PF23320">
    <property type="entry name" value="Zn_SUZ12"/>
    <property type="match status" value="1"/>
</dbReference>
<dbReference type="CDD" id="cd21749">
    <property type="entry name" value="ZnB-Zn_EMF2-like"/>
    <property type="match status" value="1"/>
</dbReference>
<evidence type="ECO:0000313" key="11">
    <source>
        <dbReference type="EMBL" id="KAF9685440.1"/>
    </source>
</evidence>
<feature type="domain" description="Polycomb protein SUZ12-like zinc finger" evidence="10">
    <location>
        <begin position="106"/>
        <end position="172"/>
    </location>
</feature>
<evidence type="ECO:0000256" key="1">
    <source>
        <dbReference type="ARBA" id="ARBA00007416"/>
    </source>
</evidence>
<keyword evidence="3" id="KW-0863">Zinc-finger</keyword>
<evidence type="ECO:0000313" key="12">
    <source>
        <dbReference type="Proteomes" id="UP000657918"/>
    </source>
</evidence>